<dbReference type="RefSeq" id="WP_085800751.1">
    <property type="nucleotide sequence ID" value="NZ_FWXB01000009.1"/>
</dbReference>
<proteinExistence type="predicted"/>
<dbReference type="Proteomes" id="UP000193224">
    <property type="component" value="Unassembled WGS sequence"/>
</dbReference>
<sequence length="667" mass="72513">MFIRQKDNLANGIRLLAAMSGFVSAPSPKSGLAVYDAIRKIAARPPKSLVTMADELTEAARTALARALDAPKDADILFVQMVEAGLLTPQEITANSMDAEACTTAMLAKLSDKTDPTGEMRRPEMCKLFTGIVQSTLVPLFRTKAYAADLTPAYMAESLQSAHRAEHKIDHVAAKLDNLEAQTRDTLDALALRFGEPAPEEMTSANLRAFLIEKAHDYRALQQEVETLRGTTPRIDNVLSAVEASIATLDLEEAERLLVSVRETSSDALRKPLEDNARVMEAQARIAMMRQRPERAFTLFSSAADSFAALDPLEPSRRRLSYARAFYEYGERFGGPVTEFAERVAHAILAAVDTSNPKIFAEAQNLLGLSLLSQGRYATDASGSDILNRAIEAFTITANTPDGHLRAASLDHLSMTRMTQAHRAKPSDRVDLLRAAITGSREAIELFGDDQPSVARALNNLGNAHLLLADQLDGAELVETLDQAFSALDRATRLFGDLGDIINMAGARFGVATVIERQAKVYGDPARRKRAIDEFDKARQFYREQKMPQDAAMASGAMGSALLTHATNAPPEHIVSLLTAAESALGDAAAHYRDTEQPLLEVALLRKLSISKEMRALALPAPEALDLLHQAQAHLKRAVELGAAGREVDLLHAAQERIENKLAGLAQ</sequence>
<keyword evidence="2" id="KW-1185">Reference proteome</keyword>
<name>A0A1X7BT71_9RHOB</name>
<dbReference type="SUPFAM" id="SSF48452">
    <property type="entry name" value="TPR-like"/>
    <property type="match status" value="1"/>
</dbReference>
<evidence type="ECO:0000313" key="2">
    <source>
        <dbReference type="Proteomes" id="UP000193224"/>
    </source>
</evidence>
<dbReference type="AlphaFoldDB" id="A0A1X7BT71"/>
<evidence type="ECO:0000313" key="1">
    <source>
        <dbReference type="EMBL" id="SMC12812.1"/>
    </source>
</evidence>
<protein>
    <recommendedName>
        <fullName evidence="3">Tetratricopeptide repeat protein</fullName>
    </recommendedName>
</protein>
<dbReference type="InterPro" id="IPR011990">
    <property type="entry name" value="TPR-like_helical_dom_sf"/>
</dbReference>
<dbReference type="Gene3D" id="1.25.40.10">
    <property type="entry name" value="Tetratricopeptide repeat domain"/>
    <property type="match status" value="1"/>
</dbReference>
<accession>A0A1X7BT71</accession>
<evidence type="ECO:0008006" key="3">
    <source>
        <dbReference type="Google" id="ProtNLM"/>
    </source>
</evidence>
<dbReference type="EMBL" id="FWXB01000009">
    <property type="protein sequence ID" value="SMC12812.1"/>
    <property type="molecule type" value="Genomic_DNA"/>
</dbReference>
<dbReference type="OrthoDB" id="433986at2"/>
<organism evidence="1 2">
    <name type="scientific">Roseovarius aestuarii</name>
    <dbReference type="NCBI Taxonomy" id="475083"/>
    <lineage>
        <taxon>Bacteria</taxon>
        <taxon>Pseudomonadati</taxon>
        <taxon>Pseudomonadota</taxon>
        <taxon>Alphaproteobacteria</taxon>
        <taxon>Rhodobacterales</taxon>
        <taxon>Roseobacteraceae</taxon>
        <taxon>Roseovarius</taxon>
    </lineage>
</organism>
<reference evidence="1 2" key="1">
    <citation type="submission" date="2017-03" db="EMBL/GenBank/DDBJ databases">
        <authorList>
            <person name="Afonso C.L."/>
            <person name="Miller P.J."/>
            <person name="Scott M.A."/>
            <person name="Spackman E."/>
            <person name="Goraichik I."/>
            <person name="Dimitrov K.M."/>
            <person name="Suarez D.L."/>
            <person name="Swayne D.E."/>
        </authorList>
    </citation>
    <scope>NUCLEOTIDE SEQUENCE [LARGE SCALE GENOMIC DNA]</scope>
    <source>
        <strain evidence="1 2">CECT 7745</strain>
    </source>
</reference>
<gene>
    <name evidence="1" type="ORF">ROA7745_02644</name>
</gene>